<dbReference type="InterPro" id="IPR000073">
    <property type="entry name" value="AB_hydrolase_1"/>
</dbReference>
<proteinExistence type="predicted"/>
<name>A0ABX1YER2_9BACL</name>
<organism evidence="2 3">
    <name type="scientific">Paenibacillus phytohabitans</name>
    <dbReference type="NCBI Taxonomy" id="2654978"/>
    <lineage>
        <taxon>Bacteria</taxon>
        <taxon>Bacillati</taxon>
        <taxon>Bacillota</taxon>
        <taxon>Bacilli</taxon>
        <taxon>Bacillales</taxon>
        <taxon>Paenibacillaceae</taxon>
        <taxon>Paenibacillus</taxon>
    </lineage>
</organism>
<accession>A0ABX1YER2</accession>
<evidence type="ECO:0000259" key="1">
    <source>
        <dbReference type="Pfam" id="PF00561"/>
    </source>
</evidence>
<keyword evidence="2" id="KW-0378">Hydrolase</keyword>
<dbReference type="GO" id="GO:0016787">
    <property type="term" value="F:hydrolase activity"/>
    <property type="evidence" value="ECO:0007669"/>
    <property type="project" value="UniProtKB-KW"/>
</dbReference>
<feature type="domain" description="AB hydrolase-1" evidence="1">
    <location>
        <begin position="27"/>
        <end position="273"/>
    </location>
</feature>
<dbReference type="PANTHER" id="PTHR43798:SF33">
    <property type="entry name" value="HYDROLASE, PUTATIVE (AFU_ORTHOLOGUE AFUA_2G14860)-RELATED"/>
    <property type="match status" value="1"/>
</dbReference>
<dbReference type="InterPro" id="IPR029058">
    <property type="entry name" value="AB_hydrolase_fold"/>
</dbReference>
<dbReference type="RefSeq" id="WP_171717340.1">
    <property type="nucleotide sequence ID" value="NZ_WHOB01000027.1"/>
</dbReference>
<dbReference type="Proteomes" id="UP000596857">
    <property type="component" value="Unassembled WGS sequence"/>
</dbReference>
<dbReference type="InterPro" id="IPR050266">
    <property type="entry name" value="AB_hydrolase_sf"/>
</dbReference>
<keyword evidence="3" id="KW-1185">Reference proteome</keyword>
<gene>
    <name evidence="2" type="ORF">GC101_11400</name>
</gene>
<dbReference type="EMBL" id="WHOB01000027">
    <property type="protein sequence ID" value="NOU79483.1"/>
    <property type="molecule type" value="Genomic_DNA"/>
</dbReference>
<protein>
    <submittedName>
        <fullName evidence="2">Alpha/beta fold hydrolase</fullName>
    </submittedName>
</protein>
<dbReference type="PANTHER" id="PTHR43798">
    <property type="entry name" value="MONOACYLGLYCEROL LIPASE"/>
    <property type="match status" value="1"/>
</dbReference>
<evidence type="ECO:0000313" key="3">
    <source>
        <dbReference type="Proteomes" id="UP000596857"/>
    </source>
</evidence>
<dbReference type="SUPFAM" id="SSF53474">
    <property type="entry name" value="alpha/beta-Hydrolases"/>
    <property type="match status" value="1"/>
</dbReference>
<dbReference type="Pfam" id="PF00561">
    <property type="entry name" value="Abhydrolase_1"/>
    <property type="match status" value="1"/>
</dbReference>
<dbReference type="InterPro" id="IPR000639">
    <property type="entry name" value="Epox_hydrolase-like"/>
</dbReference>
<evidence type="ECO:0000313" key="2">
    <source>
        <dbReference type="EMBL" id="NOU79483.1"/>
    </source>
</evidence>
<reference evidence="2 3" key="1">
    <citation type="submission" date="2019-10" db="EMBL/GenBank/DDBJ databases">
        <title>Description of Paenibacillus terricola sp. nov.</title>
        <authorList>
            <person name="Carlier A."/>
            <person name="Qi S."/>
        </authorList>
    </citation>
    <scope>NUCLEOTIDE SEQUENCE [LARGE SCALE GENOMIC DNA]</scope>
    <source>
        <strain evidence="2 3">LMG 31459</strain>
    </source>
</reference>
<comment type="caution">
    <text evidence="2">The sequence shown here is derived from an EMBL/GenBank/DDBJ whole genome shotgun (WGS) entry which is preliminary data.</text>
</comment>
<sequence length="286" mass="33032">MLFENFQLRTIDTGEVNIRLRYGGEGPPLLLLHGHPQTHMMWHHIAPLLATTFTVVMPDLRGYGDSSKPQTTNDHYPYSKRAMARDQIAMMKELGFNQFSVVGHDRGGRCAYRLALDFPEAITKLAVLDIIPTGEALRRTNKEFSLGFWHWFFLAQPFDLPEQLIGHDPDSFYFRGDRSIFHPEALDDYLRCIHQPGTIHAMCEDYRAGASIDYELDEADRGIHTIKCPILVLWSEQGELPKWYDVLSIWRDWAEEVEGRGINCGHYLAEEAPKETFEELYNFLID</sequence>
<dbReference type="PRINTS" id="PR00111">
    <property type="entry name" value="ABHYDROLASE"/>
</dbReference>
<dbReference type="PRINTS" id="PR00412">
    <property type="entry name" value="EPOXHYDRLASE"/>
</dbReference>
<dbReference type="Gene3D" id="3.40.50.1820">
    <property type="entry name" value="alpha/beta hydrolase"/>
    <property type="match status" value="1"/>
</dbReference>